<sequence length="98" mass="10188">MNRRQTAIALGAGLLCAFAAGALAVRRKLRAGKPTPAAPQQDDPLADLLSSHNQPDQGPNANPVDAAGASSAPERVLDPLKIACAEDFQDWDDLGCRG</sequence>
<accession>A0ABV1GDH4</accession>
<comment type="caution">
    <text evidence="3">The sequence shown here is derived from an EMBL/GenBank/DDBJ whole genome shotgun (WGS) entry which is preliminary data.</text>
</comment>
<keyword evidence="4" id="KW-1185">Reference proteome</keyword>
<dbReference type="RefSeq" id="WP_349215326.1">
    <property type="nucleotide sequence ID" value="NZ_JBBMFA010000073.1"/>
</dbReference>
<evidence type="ECO:0000313" key="3">
    <source>
        <dbReference type="EMBL" id="MEQ2519895.1"/>
    </source>
</evidence>
<organism evidence="3 4">
    <name type="scientific">Ruthenibacterium intestinale</name>
    <dbReference type="NCBI Taxonomy" id="3133163"/>
    <lineage>
        <taxon>Bacteria</taxon>
        <taxon>Bacillati</taxon>
        <taxon>Bacillota</taxon>
        <taxon>Clostridia</taxon>
        <taxon>Eubacteriales</taxon>
        <taxon>Oscillospiraceae</taxon>
        <taxon>Ruthenibacterium</taxon>
    </lineage>
</organism>
<evidence type="ECO:0000256" key="2">
    <source>
        <dbReference type="SAM" id="SignalP"/>
    </source>
</evidence>
<feature type="chain" id="PRO_5046317837" evidence="2">
    <location>
        <begin position="25"/>
        <end position="98"/>
    </location>
</feature>
<gene>
    <name evidence="3" type="ORF">WMO24_05535</name>
</gene>
<feature type="signal peptide" evidence="2">
    <location>
        <begin position="1"/>
        <end position="24"/>
    </location>
</feature>
<reference evidence="3 4" key="1">
    <citation type="submission" date="2024-03" db="EMBL/GenBank/DDBJ databases">
        <title>Human intestinal bacterial collection.</title>
        <authorList>
            <person name="Pauvert C."/>
            <person name="Hitch T.C.A."/>
            <person name="Clavel T."/>
        </authorList>
    </citation>
    <scope>NUCLEOTIDE SEQUENCE [LARGE SCALE GENOMIC DNA]</scope>
    <source>
        <strain evidence="3 4">CLA-JM-H11</strain>
    </source>
</reference>
<keyword evidence="2" id="KW-0732">Signal</keyword>
<dbReference type="Proteomes" id="UP001477672">
    <property type="component" value="Unassembled WGS sequence"/>
</dbReference>
<name>A0ABV1GDH4_9FIRM</name>
<feature type="region of interest" description="Disordered" evidence="1">
    <location>
        <begin position="31"/>
        <end position="72"/>
    </location>
</feature>
<evidence type="ECO:0000256" key="1">
    <source>
        <dbReference type="SAM" id="MobiDB-lite"/>
    </source>
</evidence>
<dbReference type="EMBL" id="JBBMFA010000073">
    <property type="protein sequence ID" value="MEQ2519895.1"/>
    <property type="molecule type" value="Genomic_DNA"/>
</dbReference>
<evidence type="ECO:0000313" key="4">
    <source>
        <dbReference type="Proteomes" id="UP001477672"/>
    </source>
</evidence>
<proteinExistence type="predicted"/>
<feature type="compositionally biased region" description="Polar residues" evidence="1">
    <location>
        <begin position="50"/>
        <end position="60"/>
    </location>
</feature>
<protein>
    <submittedName>
        <fullName evidence="3">Uncharacterized protein</fullName>
    </submittedName>
</protein>